<evidence type="ECO:0000313" key="2">
    <source>
        <dbReference type="Proteomes" id="UP000632273"/>
    </source>
</evidence>
<protein>
    <recommendedName>
        <fullName evidence="3">STAS/SEC14 domain-containing protein</fullName>
    </recommendedName>
</protein>
<organism evidence="1 2">
    <name type="scientific">Hymenobacter cavernae</name>
    <dbReference type="NCBI Taxonomy" id="2044852"/>
    <lineage>
        <taxon>Bacteria</taxon>
        <taxon>Pseudomonadati</taxon>
        <taxon>Bacteroidota</taxon>
        <taxon>Cytophagia</taxon>
        <taxon>Cytophagales</taxon>
        <taxon>Hymenobacteraceae</taxon>
        <taxon>Hymenobacter</taxon>
    </lineage>
</organism>
<proteinExistence type="predicted"/>
<sequence length="147" mass="16632">MQLNAALMCLRSLHTASYLTVSYDYVNKWLYADWQEQQSPATVQAGSELLLQCLKDKECHKLLTDNTRVLGSLTAASEWVKLNLFQQLADIGVAYIAWVHSSNCYSRYTADFILQQVDSPIVAAFNDLPAAYAWLQHCDTYRCLNAS</sequence>
<dbReference type="EMBL" id="BMHT01000001">
    <property type="protein sequence ID" value="GGE99104.1"/>
    <property type="molecule type" value="Genomic_DNA"/>
</dbReference>
<dbReference type="Proteomes" id="UP000632273">
    <property type="component" value="Unassembled WGS sequence"/>
</dbReference>
<name>A0ABQ1TME4_9BACT</name>
<reference evidence="2" key="1">
    <citation type="journal article" date="2019" name="Int. J. Syst. Evol. Microbiol.">
        <title>The Global Catalogue of Microorganisms (GCM) 10K type strain sequencing project: providing services to taxonomists for standard genome sequencing and annotation.</title>
        <authorList>
            <consortium name="The Broad Institute Genomics Platform"/>
            <consortium name="The Broad Institute Genome Sequencing Center for Infectious Disease"/>
            <person name="Wu L."/>
            <person name="Ma J."/>
        </authorList>
    </citation>
    <scope>NUCLEOTIDE SEQUENCE [LARGE SCALE GENOMIC DNA]</scope>
    <source>
        <strain evidence="2">CGMCC 1.15197</strain>
    </source>
</reference>
<evidence type="ECO:0000313" key="1">
    <source>
        <dbReference type="EMBL" id="GGE99104.1"/>
    </source>
</evidence>
<evidence type="ECO:0008006" key="3">
    <source>
        <dbReference type="Google" id="ProtNLM"/>
    </source>
</evidence>
<accession>A0ABQ1TME4</accession>
<keyword evidence="2" id="KW-1185">Reference proteome</keyword>
<gene>
    <name evidence="1" type="ORF">GCM10011383_07450</name>
</gene>
<comment type="caution">
    <text evidence="1">The sequence shown here is derived from an EMBL/GenBank/DDBJ whole genome shotgun (WGS) entry which is preliminary data.</text>
</comment>